<dbReference type="eggNOG" id="COG0628">
    <property type="taxonomic scope" value="Bacteria"/>
</dbReference>
<dbReference type="OrthoDB" id="4016357at2"/>
<evidence type="ECO:0000313" key="9">
    <source>
        <dbReference type="EMBL" id="AIC47347.1"/>
    </source>
</evidence>
<gene>
    <name evidence="9" type="ORF">Rhola_00005310</name>
</gene>
<keyword evidence="6 8" id="KW-1133">Transmembrane helix</keyword>
<feature type="transmembrane region" description="Helical" evidence="8">
    <location>
        <begin position="224"/>
        <end position="254"/>
    </location>
</feature>
<dbReference type="Proteomes" id="UP000067708">
    <property type="component" value="Chromosome"/>
</dbReference>
<feature type="transmembrane region" description="Helical" evidence="8">
    <location>
        <begin position="306"/>
        <end position="339"/>
    </location>
</feature>
<dbReference type="Pfam" id="PF01594">
    <property type="entry name" value="AI-2E_transport"/>
    <property type="match status" value="1"/>
</dbReference>
<dbReference type="GO" id="GO:0055085">
    <property type="term" value="P:transmembrane transport"/>
    <property type="evidence" value="ECO:0007669"/>
    <property type="project" value="TreeGrafter"/>
</dbReference>
<dbReference type="AlphaFoldDB" id="A0A060JFK6"/>
<evidence type="ECO:0000256" key="6">
    <source>
        <dbReference type="ARBA" id="ARBA00022989"/>
    </source>
</evidence>
<dbReference type="InterPro" id="IPR002549">
    <property type="entry name" value="AI-2E-like"/>
</dbReference>
<evidence type="ECO:0000256" key="3">
    <source>
        <dbReference type="ARBA" id="ARBA00022448"/>
    </source>
</evidence>
<evidence type="ECO:0000256" key="1">
    <source>
        <dbReference type="ARBA" id="ARBA00004651"/>
    </source>
</evidence>
<evidence type="ECO:0000256" key="4">
    <source>
        <dbReference type="ARBA" id="ARBA00022475"/>
    </source>
</evidence>
<evidence type="ECO:0000256" key="2">
    <source>
        <dbReference type="ARBA" id="ARBA00009773"/>
    </source>
</evidence>
<protein>
    <submittedName>
        <fullName evidence="9">Putative permease</fullName>
    </submittedName>
</protein>
<organism evidence="9 10">
    <name type="scientific">Rhodoluna lacicola</name>
    <dbReference type="NCBI Taxonomy" id="529884"/>
    <lineage>
        <taxon>Bacteria</taxon>
        <taxon>Bacillati</taxon>
        <taxon>Actinomycetota</taxon>
        <taxon>Actinomycetes</taxon>
        <taxon>Micrococcales</taxon>
        <taxon>Microbacteriaceae</taxon>
        <taxon>Luna cluster</taxon>
        <taxon>Luna-1 subcluster</taxon>
        <taxon>Rhodoluna</taxon>
    </lineage>
</organism>
<keyword evidence="7 8" id="KW-0472">Membrane</keyword>
<evidence type="ECO:0000313" key="10">
    <source>
        <dbReference type="Proteomes" id="UP000067708"/>
    </source>
</evidence>
<name>A0A060JFK6_9MICO</name>
<dbReference type="GO" id="GO:0005886">
    <property type="term" value="C:plasma membrane"/>
    <property type="evidence" value="ECO:0007669"/>
    <property type="project" value="UniProtKB-SubCell"/>
</dbReference>
<keyword evidence="3" id="KW-0813">Transport</keyword>
<dbReference type="RefSeq" id="WP_038502166.1">
    <property type="nucleotide sequence ID" value="NZ_AP026911.1"/>
</dbReference>
<dbReference type="EMBL" id="CP007490">
    <property type="protein sequence ID" value="AIC47347.1"/>
    <property type="molecule type" value="Genomic_DNA"/>
</dbReference>
<dbReference type="HOGENOM" id="CLU_031275_6_1_11"/>
<feature type="transmembrane region" description="Helical" evidence="8">
    <location>
        <begin position="67"/>
        <end position="88"/>
    </location>
</feature>
<dbReference type="PATRIC" id="fig|529884.3.peg.508"/>
<keyword evidence="10" id="KW-1185">Reference proteome</keyword>
<keyword evidence="5 8" id="KW-0812">Transmembrane</keyword>
<reference evidence="9 10" key="1">
    <citation type="journal article" date="2014" name="Int. J. Syst. Evol. Microbiol.">
        <title>Rhodoluna lacicola gen. nov., sp. nov., a planktonic freshwater bacterium with stream-lined genome.</title>
        <authorList>
            <person name="Hahn M."/>
            <person name="Schmidt J."/>
            <person name="Taipale S.J."/>
            <person name="Doolittle W.F."/>
            <person name="Koll U."/>
        </authorList>
    </citation>
    <scope>NUCLEOTIDE SEQUENCE [LARGE SCALE GENOMIC DNA]</scope>
    <source>
        <strain evidence="9 10">MWH-Ta8</strain>
    </source>
</reference>
<proteinExistence type="inferred from homology"/>
<evidence type="ECO:0000256" key="7">
    <source>
        <dbReference type="ARBA" id="ARBA00023136"/>
    </source>
</evidence>
<dbReference type="PANTHER" id="PTHR21716:SF53">
    <property type="entry name" value="PERMEASE PERM-RELATED"/>
    <property type="match status" value="1"/>
</dbReference>
<accession>A0A060JFK6</accession>
<feature type="transmembrane region" description="Helical" evidence="8">
    <location>
        <begin position="153"/>
        <end position="176"/>
    </location>
</feature>
<feature type="transmembrane region" description="Helical" evidence="8">
    <location>
        <begin position="12"/>
        <end position="31"/>
    </location>
</feature>
<evidence type="ECO:0000256" key="5">
    <source>
        <dbReference type="ARBA" id="ARBA00022692"/>
    </source>
</evidence>
<dbReference type="KEGG" id="rla:Rhola_00005310"/>
<keyword evidence="4" id="KW-1003">Cell membrane</keyword>
<comment type="similarity">
    <text evidence="2">Belongs to the autoinducer-2 exporter (AI-2E) (TC 2.A.86) family.</text>
</comment>
<sequence>MQGNTKISNSFQIGLLGGLGVLTALVIGGAVTTLANIITYVAASIFIALGLEPVVTKISSLGIRRRYAILIVMVSLLGVISFLVAAVFPTLASQTANFIKTAPAFLTGVNQIPFIVKLDSQLGGAISDALSNAGAYLGDSSNWPKMLGGVVQVGLSIFNGFFGALIVIILSLYFMASMKSFKNWLYNLVAASKRDKFSDIAEQIASSVGRYVMSQVTIGVIQSLLVFILLTVTGVPYALVISFIAFLLALIPLVGSVTSAIIASLVALSVSPTTALIVAVVYVIYMQIEAYVITPRIMSRAVEVPGAVVVVAALAGGALLGVLGALVAIPIAASIILIIRQVLVPYQEQR</sequence>
<dbReference type="STRING" id="529884.Rhola_00005310"/>
<dbReference type="PANTHER" id="PTHR21716">
    <property type="entry name" value="TRANSMEMBRANE PROTEIN"/>
    <property type="match status" value="1"/>
</dbReference>
<feature type="transmembrane region" description="Helical" evidence="8">
    <location>
        <begin position="37"/>
        <end position="55"/>
    </location>
</feature>
<comment type="subcellular location">
    <subcellularLocation>
        <location evidence="1">Cell membrane</location>
        <topology evidence="1">Multi-pass membrane protein</topology>
    </subcellularLocation>
</comment>
<evidence type="ECO:0000256" key="8">
    <source>
        <dbReference type="SAM" id="Phobius"/>
    </source>
</evidence>